<feature type="compositionally biased region" description="Basic and acidic residues" evidence="1">
    <location>
        <begin position="828"/>
        <end position="843"/>
    </location>
</feature>
<feature type="compositionally biased region" description="Low complexity" evidence="1">
    <location>
        <begin position="1317"/>
        <end position="1327"/>
    </location>
</feature>
<feature type="compositionally biased region" description="Polar residues" evidence="1">
    <location>
        <begin position="233"/>
        <end position="242"/>
    </location>
</feature>
<feature type="compositionally biased region" description="Polar residues" evidence="1">
    <location>
        <begin position="1972"/>
        <end position="1983"/>
    </location>
</feature>
<feature type="region of interest" description="Disordered" evidence="1">
    <location>
        <begin position="2691"/>
        <end position="2857"/>
    </location>
</feature>
<feature type="compositionally biased region" description="Basic and acidic residues" evidence="1">
    <location>
        <begin position="218"/>
        <end position="232"/>
    </location>
</feature>
<feature type="compositionally biased region" description="Basic and acidic residues" evidence="1">
    <location>
        <begin position="3296"/>
        <end position="3306"/>
    </location>
</feature>
<dbReference type="STRING" id="105696.A0A1Y2LRV7"/>
<feature type="compositionally biased region" description="Polar residues" evidence="1">
    <location>
        <begin position="2470"/>
        <end position="2489"/>
    </location>
</feature>
<feature type="compositionally biased region" description="Basic and acidic residues" evidence="1">
    <location>
        <begin position="2073"/>
        <end position="2085"/>
    </location>
</feature>
<evidence type="ECO:0000313" key="2">
    <source>
        <dbReference type="EMBL" id="OSS45957.1"/>
    </source>
</evidence>
<feature type="compositionally biased region" description="Polar residues" evidence="1">
    <location>
        <begin position="164"/>
        <end position="173"/>
    </location>
</feature>
<feature type="region of interest" description="Disordered" evidence="1">
    <location>
        <begin position="2567"/>
        <end position="2654"/>
    </location>
</feature>
<feature type="region of interest" description="Disordered" evidence="1">
    <location>
        <begin position="46"/>
        <end position="1105"/>
    </location>
</feature>
<feature type="region of interest" description="Disordered" evidence="1">
    <location>
        <begin position="2989"/>
        <end position="3092"/>
    </location>
</feature>
<feature type="compositionally biased region" description="Basic and acidic residues" evidence="1">
    <location>
        <begin position="3383"/>
        <end position="3402"/>
    </location>
</feature>
<evidence type="ECO:0000313" key="3">
    <source>
        <dbReference type="Proteomes" id="UP000193240"/>
    </source>
</evidence>
<feature type="compositionally biased region" description="Basic and acidic residues" evidence="1">
    <location>
        <begin position="1568"/>
        <end position="1578"/>
    </location>
</feature>
<feature type="compositionally biased region" description="Pro residues" evidence="1">
    <location>
        <begin position="2587"/>
        <end position="2598"/>
    </location>
</feature>
<feature type="region of interest" description="Disordered" evidence="1">
    <location>
        <begin position="2404"/>
        <end position="2489"/>
    </location>
</feature>
<feature type="compositionally biased region" description="Polar residues" evidence="1">
    <location>
        <begin position="2609"/>
        <end position="2634"/>
    </location>
</feature>
<feature type="compositionally biased region" description="Polar residues" evidence="1">
    <location>
        <begin position="2125"/>
        <end position="2134"/>
    </location>
</feature>
<feature type="compositionally biased region" description="Low complexity" evidence="1">
    <location>
        <begin position="1075"/>
        <end position="1091"/>
    </location>
</feature>
<feature type="compositionally biased region" description="Low complexity" evidence="1">
    <location>
        <begin position="594"/>
        <end position="603"/>
    </location>
</feature>
<feature type="compositionally biased region" description="Polar residues" evidence="1">
    <location>
        <begin position="2216"/>
        <end position="2229"/>
    </location>
</feature>
<feature type="region of interest" description="Disordered" evidence="1">
    <location>
        <begin position="2363"/>
        <end position="2387"/>
    </location>
</feature>
<name>A0A1Y2LRV7_EPING</name>
<feature type="compositionally biased region" description="Polar residues" evidence="1">
    <location>
        <begin position="1196"/>
        <end position="1222"/>
    </location>
</feature>
<feature type="compositionally biased region" description="Polar residues" evidence="1">
    <location>
        <begin position="3199"/>
        <end position="3215"/>
    </location>
</feature>
<dbReference type="EMBL" id="KZ107852">
    <property type="protein sequence ID" value="OSS45957.1"/>
    <property type="molecule type" value="Genomic_DNA"/>
</dbReference>
<feature type="compositionally biased region" description="Basic and acidic residues" evidence="1">
    <location>
        <begin position="854"/>
        <end position="871"/>
    </location>
</feature>
<feature type="region of interest" description="Disordered" evidence="1">
    <location>
        <begin position="2030"/>
        <end position="2088"/>
    </location>
</feature>
<feature type="compositionally biased region" description="Low complexity" evidence="1">
    <location>
        <begin position="322"/>
        <end position="332"/>
    </location>
</feature>
<dbReference type="OMA" id="SFERPMS"/>
<feature type="compositionally biased region" description="Polar residues" evidence="1">
    <location>
        <begin position="2039"/>
        <end position="2050"/>
    </location>
</feature>
<feature type="compositionally biased region" description="Polar residues" evidence="1">
    <location>
        <begin position="2717"/>
        <end position="2741"/>
    </location>
</feature>
<feature type="compositionally biased region" description="Polar residues" evidence="1">
    <location>
        <begin position="2058"/>
        <end position="2067"/>
    </location>
</feature>
<feature type="compositionally biased region" description="Polar residues" evidence="1">
    <location>
        <begin position="1373"/>
        <end position="1382"/>
    </location>
</feature>
<feature type="compositionally biased region" description="Low complexity" evidence="1">
    <location>
        <begin position="1174"/>
        <end position="1185"/>
    </location>
</feature>
<feature type="compositionally biased region" description="Polar residues" evidence="1">
    <location>
        <begin position="1284"/>
        <end position="1294"/>
    </location>
</feature>
<feature type="compositionally biased region" description="Polar residues" evidence="1">
    <location>
        <begin position="2438"/>
        <end position="2458"/>
    </location>
</feature>
<gene>
    <name evidence="2" type="ORF">B5807_08211</name>
</gene>
<feature type="compositionally biased region" description="Low complexity" evidence="1">
    <location>
        <begin position="132"/>
        <end position="144"/>
    </location>
</feature>
<feature type="region of interest" description="Disordered" evidence="1">
    <location>
        <begin position="1520"/>
        <end position="1545"/>
    </location>
</feature>
<protein>
    <submittedName>
        <fullName evidence="2">Uncharacterized protein</fullName>
    </submittedName>
</protein>
<feature type="compositionally biased region" description="Basic and acidic residues" evidence="1">
    <location>
        <begin position="1257"/>
        <end position="1274"/>
    </location>
</feature>
<feature type="region of interest" description="Disordered" evidence="1">
    <location>
        <begin position="1249"/>
        <end position="1327"/>
    </location>
</feature>
<feature type="compositionally biased region" description="Basic and acidic residues" evidence="1">
    <location>
        <begin position="1889"/>
        <end position="1899"/>
    </location>
</feature>
<feature type="compositionally biased region" description="Basic and acidic residues" evidence="1">
    <location>
        <begin position="3242"/>
        <end position="3253"/>
    </location>
</feature>
<proteinExistence type="predicted"/>
<feature type="compositionally biased region" description="Polar residues" evidence="1">
    <location>
        <begin position="689"/>
        <end position="702"/>
    </location>
</feature>
<feature type="compositionally biased region" description="Polar residues" evidence="1">
    <location>
        <begin position="2283"/>
        <end position="2314"/>
    </location>
</feature>
<dbReference type="Proteomes" id="UP000193240">
    <property type="component" value="Unassembled WGS sequence"/>
</dbReference>
<evidence type="ECO:0000256" key="1">
    <source>
        <dbReference type="SAM" id="MobiDB-lite"/>
    </source>
</evidence>
<feature type="compositionally biased region" description="Basic and acidic residues" evidence="1">
    <location>
        <begin position="1017"/>
        <end position="1034"/>
    </location>
</feature>
<feature type="compositionally biased region" description="Low complexity" evidence="1">
    <location>
        <begin position="2172"/>
        <end position="2182"/>
    </location>
</feature>
<organism evidence="2 3">
    <name type="scientific">Epicoccum nigrum</name>
    <name type="common">Soil fungus</name>
    <name type="synonym">Epicoccum purpurascens</name>
    <dbReference type="NCBI Taxonomy" id="105696"/>
    <lineage>
        <taxon>Eukaryota</taxon>
        <taxon>Fungi</taxon>
        <taxon>Dikarya</taxon>
        <taxon>Ascomycota</taxon>
        <taxon>Pezizomycotina</taxon>
        <taxon>Dothideomycetes</taxon>
        <taxon>Pleosporomycetidae</taxon>
        <taxon>Pleosporales</taxon>
        <taxon>Pleosporineae</taxon>
        <taxon>Didymellaceae</taxon>
        <taxon>Epicoccum</taxon>
    </lineage>
</organism>
<feature type="compositionally biased region" description="Low complexity" evidence="1">
    <location>
        <begin position="1919"/>
        <end position="1937"/>
    </location>
</feature>
<keyword evidence="3" id="KW-1185">Reference proteome</keyword>
<feature type="compositionally biased region" description="Acidic residues" evidence="1">
    <location>
        <begin position="53"/>
        <end position="67"/>
    </location>
</feature>
<feature type="compositionally biased region" description="Polar residues" evidence="1">
    <location>
        <begin position="3012"/>
        <end position="3033"/>
    </location>
</feature>
<feature type="region of interest" description="Disordered" evidence="1">
    <location>
        <begin position="1557"/>
        <end position="1592"/>
    </location>
</feature>
<feature type="region of interest" description="Disordered" evidence="1">
    <location>
        <begin position="3110"/>
        <end position="3448"/>
    </location>
</feature>
<feature type="region of interest" description="Disordered" evidence="1">
    <location>
        <begin position="1857"/>
        <end position="1904"/>
    </location>
</feature>
<feature type="region of interest" description="Disordered" evidence="1">
    <location>
        <begin position="1755"/>
        <end position="1776"/>
    </location>
</feature>
<feature type="compositionally biased region" description="Basic and acidic residues" evidence="1">
    <location>
        <begin position="1525"/>
        <end position="1540"/>
    </location>
</feature>
<feature type="region of interest" description="Disordered" evidence="1">
    <location>
        <begin position="1349"/>
        <end position="1478"/>
    </location>
</feature>
<reference evidence="2 3" key="1">
    <citation type="journal article" date="2017" name="Genome Announc.">
        <title>Genome sequence of the saprophytic ascomycete Epicoccum nigrum ICMP 19927 strain isolated from New Zealand.</title>
        <authorList>
            <person name="Fokin M."/>
            <person name="Fleetwood D."/>
            <person name="Weir B.S."/>
            <person name="Villas-Boas S.G."/>
        </authorList>
    </citation>
    <scope>NUCLEOTIDE SEQUENCE [LARGE SCALE GENOMIC DNA]</scope>
    <source>
        <strain evidence="2 3">ICMP 19927</strain>
    </source>
</reference>
<feature type="compositionally biased region" description="Polar residues" evidence="1">
    <location>
        <begin position="415"/>
        <end position="425"/>
    </location>
</feature>
<feature type="compositionally biased region" description="Basic and acidic residues" evidence="1">
    <location>
        <begin position="2137"/>
        <end position="2148"/>
    </location>
</feature>
<feature type="compositionally biased region" description="Polar residues" evidence="1">
    <location>
        <begin position="572"/>
        <end position="585"/>
    </location>
</feature>
<feature type="region of interest" description="Disordered" evidence="1">
    <location>
        <begin position="1917"/>
        <end position="2017"/>
    </location>
</feature>
<feature type="compositionally biased region" description="Basic and acidic residues" evidence="1">
    <location>
        <begin position="3220"/>
        <end position="3230"/>
    </location>
</feature>
<dbReference type="InParanoid" id="A0A1Y2LRV7"/>
<feature type="region of interest" description="Disordered" evidence="1">
    <location>
        <begin position="1"/>
        <end position="32"/>
    </location>
</feature>
<feature type="compositionally biased region" description="Low complexity" evidence="1">
    <location>
        <begin position="1861"/>
        <end position="1871"/>
    </location>
</feature>
<feature type="compositionally biased region" description="Polar residues" evidence="1">
    <location>
        <begin position="196"/>
        <end position="205"/>
    </location>
</feature>
<feature type="compositionally biased region" description="Low complexity" evidence="1">
    <location>
        <begin position="2372"/>
        <end position="2384"/>
    </location>
</feature>
<feature type="compositionally biased region" description="Low complexity" evidence="1">
    <location>
        <begin position="3037"/>
        <end position="3053"/>
    </location>
</feature>
<feature type="compositionally biased region" description="Low complexity" evidence="1">
    <location>
        <begin position="2766"/>
        <end position="2776"/>
    </location>
</feature>
<sequence length="3471" mass="377484">MSGPFRFNQPSAQSPLERVASPLSAGGQGVSYKTNVNRTKTKKWVEAKKSAYDGDDWGDYDEYDEYGVDATPPPEPAPPANARYYGQRPIYDTPSRSFTDPAQQLPLPKARRNSFDAGEEQRSFSASVSQAHPQQLHQTQQQQQPPQPPPLQTSGMGRDIAESSPPNQQSATQFPPRKSSIGQGSAPPASIDFVPTATSPRSPTGGQDKPLPFIRPADIYKRVEEERRRESIESQTRPSLDSLTGRPNDEPLSPIGDRRNLQPMETVAERKSEYLPDLNIGPLQQDDAVDQQRPQHERVPSALKEIPTFDNDFWSSGPDLQSVSHVPVVSPSQDQGLRSVVDQAFTRSDDQRSVPPTPISKDSESDLNRSNTGSTSGISPIMSRVPSSATAALKYRGLGDGSTPAIAEEPHEAGTSVSRPTSSHLGQAPPFQGHTRNVSSTSLPLANPTRGDSPARSPVFGAQKSLPEPETAQIATDSPDSLNGMEGGLNGPQAAYATREADIASAMSNSPVRAAPELGAAERQSQDAFLESHKAQSPISDALPQDRSESPSKGRVQALAGKFGDVSHSRRGSTQSNVSRNSVQSWERDHSRTPSPSKGSPEKPGSPKKDFRPHLPGGWESYAITTPAPIDQTESEKGLGVGKSATPSIPTQVDLAEQGRGRGIAQEDNSSALGEVDLTPTTRKHQMKEIQQASFSPISALQTAGAAMTESLRTTVGLGDSSQSGQEQGRRPYGDVYMPRPLHMDRTESAASSIPPTPPEKDTPVSEFPPTPPLKQYPPEPFLKPERPPMTTQLSSDPSADDQESDRLRKEIVASLSPLRMSVVPSSEPDHNSLRPDSKDADRASSILDSYYAELDKDSPRNSNDITRDIPELAPLKSASLAQSVSPQKPAALNRFSWEANESHATTSEKPSPVPSKTIQAEQNPPATIERAVEEEQQQWNEGIPDDPYFGPGHSITVTKPEPMTDIDLATRTPTPPLDTGVSLVSPPTREQTRSPGLHIVNSAQDPEAVDLPPRWSAEHAPESPKAVEVEAKDGFSPSQQLKEQQDVEPANSVHTALTGPIEAPASSAVHNSESRSPTSPASPTSPTDRPLGAREIATIGSAAERIATYNKTREQWAKTDHGLSEWVTAIFESNPSLATQSTQPLPPLQQRPQSGAFRHKHTASLAMLGKFTSSNNAQSSPAANEQYDAAGAQVPISSNSPTAGPSRTFLSRSGSHSIQTQQMQAKGKDLLHTAGVLSGKGMTSAKGLFAKGKSRFNRDKDPTHSREASRELESVSTPAVDATTRTRPCTTAEASEEPKRRRRFSSPFRRSRSRPRSVSATALSSNTSLVSSISLAAISNDVPEIPKAFQDRPHSYHAPDLGMHPAYRGSTDPLNTTSSLHEQAPVRMRHSPTRASFVTETEVHDDSVPPVPPIPAGISNEKRGRRSRSWGNAGLMRRPPERKLTPPSKSSRSLGDSPVATHFDSNNEARRTAPPVGVTEVLSRVPWNVDEHDKNYLPRSSRSSSITKGLWVGDVSPILSKRTPNNDEDHQPVLPEKTDGNPAPAEIVRCSAQYHNGASTHPQESSGKLDFKSRSDEQTSPTQRGEKLHAIGPGTFLDTTVYLERKDKFVAESGEAPSPEAFSMQLSGDISPLLRSSRASIRELSDNEDGDLSPVFVRDTAAKTGEHEGHLNNPSSELLFLHTTSKELPSRLKSYETETVGFGDVSPTSDHAETSVVRASTQALDMQSALESKVIGAGDVSPVSKRSSVIMTSSLGQSEHEVRADPLGTHSASPHIRKLYTADIPADREALGSESSQPEEDQGLVERPRIERFETAREVQEVQGPIASELTIRNIRQPASRYAAVLASEPVVSYKEITGSSSNSSENLLEVTKPQVSSRALTPQRAELAPERADDRPMATRRVGSALQVVHAVEEYTASSSSLASSDQDSVSVDASTEPDAAVLMRDESELVTPVAQPPRSTPHHDRAEQQAGNHNNNSSYAPPNGYFNEQLPAMAINGSREDVPSTSSMTAPERSKSLLSIISSAVSSVPISPASSNAGRSTPSTIHRMQRDFSNAKRTNLTDTSIVEEPTSAKDEQTPTARDEDYDLYADHNGVVKDVHDDNGQPLRITSPAAVAPAELARTVTTASSIGTSPDIRDSPGRRYSFERPMSFISGPHDDDGRPQDQINQSGAGSMAASASHLRGRSQQYPRAASGAVYSTFQSVQDTHWPPGEVSSQLPAQPEQSPARQPVQAKVVRQPTRFVALARGDDNDSEDEPVQPAAKVQLHQTQSALPTERHDLPSSNVHPQAHYTQDSRPTQTPQTQLRSVSAPLQQLMMPSRDTRVVSQPLAMTPPGPPTAPRNEFEYQQQMMQLQAKYPRFRGSESQALAQQPGTTQQGPQVVEKPSAKPRLAAAIKGIVARAPPNAPVSDNALSAPSTSAPAAPPNEAPKAESFISAVSNSSHERNTSLSGAQNGFIQGPQRPPSRGADSQYSHVSHGSTQVQPAQSRQNLLVPSMPAQYNDLHPQQQATQQSLLVPPQHNGYNQGFRASTGTMADVGKKKRFSAITGLFGKSNPAAELQGKFKLSREEKKAQKAQKHSSQPILQSPPPQQWPPPNTQFIGPPQLNGPHSQAFQQAVQSTHPVNTAETSFVSSEGMLQAQPHGVPGMYPSQDLSHAHAQVPVQQRVQQDYLSQQQRPSEDGSAYLRTRQMAEEHRTRQAASQPPRPVYEDPVSAGSGQRQSSEQSHQPARQSLQKSRPSNGYYHPDKPAPDQGAYVSSREEQQRALQMRQQQQLEAERRRNADLPRSPGEQVRQQHQRLPSAEESAYGASQIARQQALHRQQDSRLEQGAYGATQEERQRLQQSGHAPLPGPEAFGRSQIHYDQIQHHDPPQRTNVPQQHGRQPIPNQYPSAMTREEHTRHAQEELAHHRWQQQQLQLHQFHMQQQAQLAQQQIANRSVSGPRLSQTSPPVSPVAQRHVSSPEPQYETPPIPDPYGHVQGVFVSPFDQSHAYTTPNGQASRQEPRRTESDAQMQPISPQVSGQSQMPPNTRNHSDASSVSVISPISASNSDPPVLGAVVDQRPQKPRMPSISEVHQQAPPPQDIPWHMNFPAGTTEQDIVRARQKQFLQQQFASQQQAQAERHASSPSPRASPDKPSPPFSAPLQQPPEQGGGFREVLPRQSPQAYATPQSAPLDRRSPQHIPTHPHGGAGRLMHTSAGQNSSAHSPVGSQLGAQEPHTPRHIEEIDSRPPYAQEPQHAAWDDRPNQENRRVPPLTQQVLYDENVPDEAPPSYDGPGVSHDGMEKSGPGVPHGGMEKSNPERPRPPNIITTPTDYSRTQDGRPRQVSIGLMQHPQPASMAASPQRTAPDMGAESLRRQMLQQEEQARMERIQRSQMQALQRQREQQEREIARARAQELERSVSGGGRVGSLRSVSGSRNGGTPGWERRGPQSGGSRPIFELPALEDDEPVMRATSFPGQEWVPTMYVDD</sequence>
<feature type="region of interest" description="Disordered" evidence="1">
    <location>
        <begin position="2930"/>
        <end position="2974"/>
    </location>
</feature>
<feature type="compositionally biased region" description="Basic residues" evidence="1">
    <location>
        <begin position="1301"/>
        <end position="1316"/>
    </location>
</feature>
<feature type="compositionally biased region" description="Low complexity" evidence="1">
    <location>
        <begin position="2414"/>
        <end position="2423"/>
    </location>
</feature>
<feature type="region of interest" description="Disordered" evidence="1">
    <location>
        <begin position="2124"/>
        <end position="2314"/>
    </location>
</feature>
<accession>A0A1Y2LRV7</accession>
<feature type="compositionally biased region" description="Polar residues" evidence="1">
    <location>
        <begin position="1557"/>
        <end position="1567"/>
    </location>
</feature>
<feature type="compositionally biased region" description="Polar residues" evidence="1">
    <location>
        <begin position="368"/>
        <end position="378"/>
    </location>
</feature>
<feature type="compositionally biased region" description="Polar residues" evidence="1">
    <location>
        <begin position="434"/>
        <end position="444"/>
    </location>
</feature>
<feature type="compositionally biased region" description="Polar residues" evidence="1">
    <location>
        <begin position="2199"/>
        <end position="2208"/>
    </location>
</feature>
<feature type="compositionally biased region" description="Pro residues" evidence="1">
    <location>
        <begin position="767"/>
        <end position="782"/>
    </location>
</feature>
<feature type="region of interest" description="Disordered" evidence="1">
    <location>
        <begin position="1790"/>
        <end position="1810"/>
    </location>
</feature>
<feature type="compositionally biased region" description="Low complexity" evidence="1">
    <location>
        <begin position="3110"/>
        <end position="3133"/>
    </location>
</feature>
<feature type="compositionally biased region" description="Polar residues" evidence="1">
    <location>
        <begin position="903"/>
        <end position="926"/>
    </location>
</feature>
<feature type="compositionally biased region" description="Polar residues" evidence="1">
    <location>
        <begin position="3163"/>
        <end position="3173"/>
    </location>
</feature>
<feature type="compositionally biased region" description="Polar residues" evidence="1">
    <location>
        <begin position="2938"/>
        <end position="2951"/>
    </location>
</feature>
<feature type="compositionally biased region" description="Polar residues" evidence="1">
    <location>
        <begin position="2989"/>
        <end position="3003"/>
    </location>
</feature>
<feature type="region of interest" description="Disordered" evidence="1">
    <location>
        <begin position="1136"/>
        <end position="1222"/>
    </location>
</feature>